<protein>
    <submittedName>
        <fullName evidence="1">Uncharacterized protein</fullName>
    </submittedName>
</protein>
<evidence type="ECO:0000313" key="2">
    <source>
        <dbReference type="Proteomes" id="UP000528286"/>
    </source>
</evidence>
<evidence type="ECO:0000313" key="1">
    <source>
        <dbReference type="EMBL" id="MBB4063666.1"/>
    </source>
</evidence>
<proteinExistence type="predicted"/>
<gene>
    <name evidence="1" type="ORF">GGR23_000827</name>
</gene>
<reference evidence="1 2" key="1">
    <citation type="submission" date="2020-08" db="EMBL/GenBank/DDBJ databases">
        <title>Genomic Encyclopedia of Type Strains, Phase IV (KMG-IV): sequencing the most valuable type-strain genomes for metagenomic binning, comparative biology and taxonomic classification.</title>
        <authorList>
            <person name="Goeker M."/>
        </authorList>
    </citation>
    <scope>NUCLEOTIDE SEQUENCE [LARGE SCALE GENOMIC DNA]</scope>
    <source>
        <strain evidence="1 2">DSM 29853</strain>
    </source>
</reference>
<dbReference type="EMBL" id="JACIEZ010000001">
    <property type="protein sequence ID" value="MBB4063666.1"/>
    <property type="molecule type" value="Genomic_DNA"/>
</dbReference>
<organism evidence="1 2">
    <name type="scientific">Gellertiella hungarica</name>
    <dbReference type="NCBI Taxonomy" id="1572859"/>
    <lineage>
        <taxon>Bacteria</taxon>
        <taxon>Pseudomonadati</taxon>
        <taxon>Pseudomonadota</taxon>
        <taxon>Alphaproteobacteria</taxon>
        <taxon>Hyphomicrobiales</taxon>
        <taxon>Rhizobiaceae</taxon>
        <taxon>Gellertiella</taxon>
    </lineage>
</organism>
<dbReference type="RefSeq" id="WP_183364837.1">
    <property type="nucleotide sequence ID" value="NZ_JACIEZ010000001.1"/>
</dbReference>
<keyword evidence="2" id="KW-1185">Reference proteome</keyword>
<sequence length="201" mass="23190">MTPEQIEKLFVTAAEIERKLPPMGERPARLKAQAIPFMLPEGEAKPGRSLRPREVSHWELCNELMRFVPRERDRRCLWAWAMGEAGTLRDPASGERLSFSRWCDKVEGIHRNTGSHRQKVAIACIAAIFLRNTLADIRKLQKEALQNEPEISDKSANMNEPREWSWRAPGAFTAEAVPEARDFSWAEQRNEMRRKREAAAR</sequence>
<comment type="caution">
    <text evidence="1">The sequence shown here is derived from an EMBL/GenBank/DDBJ whole genome shotgun (WGS) entry which is preliminary data.</text>
</comment>
<name>A0A7W6J4B8_9HYPH</name>
<accession>A0A7W6J4B8</accession>
<dbReference type="AlphaFoldDB" id="A0A7W6J4B8"/>
<dbReference type="Proteomes" id="UP000528286">
    <property type="component" value="Unassembled WGS sequence"/>
</dbReference>